<dbReference type="Pfam" id="PF09358">
    <property type="entry name" value="E1_UFD"/>
    <property type="match status" value="1"/>
</dbReference>
<dbReference type="CDD" id="cd01490">
    <property type="entry name" value="Ube1_repeat2"/>
    <property type="match status" value="1"/>
</dbReference>
<dbReference type="InterPro" id="IPR042063">
    <property type="entry name" value="Ubi_acti_E1_SCCH"/>
</dbReference>
<dbReference type="GO" id="GO:0004839">
    <property type="term" value="F:ubiquitin activating enzyme activity"/>
    <property type="evidence" value="ECO:0007669"/>
    <property type="project" value="UniProtKB-EC"/>
</dbReference>
<evidence type="ECO:0000256" key="7">
    <source>
        <dbReference type="ARBA" id="ARBA00022598"/>
    </source>
</evidence>
<evidence type="ECO:0000256" key="9">
    <source>
        <dbReference type="ARBA" id="ARBA00022786"/>
    </source>
</evidence>
<dbReference type="GO" id="GO:0005634">
    <property type="term" value="C:nucleus"/>
    <property type="evidence" value="ECO:0007669"/>
    <property type="project" value="TreeGrafter"/>
</dbReference>
<comment type="subunit">
    <text evidence="5">Monomer.</text>
</comment>
<dbReference type="InterPro" id="IPR035985">
    <property type="entry name" value="Ubiquitin-activating_enz"/>
</dbReference>
<dbReference type="EC" id="6.2.1.45" evidence="6"/>
<dbReference type="FunFam" id="3.40.50.720:FF:000015">
    <property type="entry name" value="Ubiquitin-activating enzyme E1 1"/>
    <property type="match status" value="1"/>
</dbReference>
<sequence length="1077" mass="117318">MSKRAAEGLPDTPSAKKPTMSKSGAPDGGAGQVEIDENLHSRQLAVYGREAMKRMATSSVLISGVNGLGVEIAKNIILAGVRSVTVHDTATVTLSDLSAQFYLSEQDQFGSPSRGFCVHLCRGHQDVARNRAEACREKLQELNTSVAVHAAAGLLTDDFVKQFQVVVCTTATLAEAKRLDALCHAAGTAFIWAQTRGVFARVFTDFGASFTVYDVNGEEPHSGIVASVSSGEPAIVTCVEDERLEFQDGELVSFSEVVGMEKLNTHGPFKVKNCKAHSFELDVDTSGWGEYIRGGIVVQVKEPKILAFKTLEKAIPEPGDFLLTDFSKLDRASQLHVGFLALDRFEAETGRSPRPADASDAAKLQSLAEQINASLPDGSAKLEAVDGEILAKLAHCASAEINPMAAMFGGVVGQEVVKAVSGKFHPIFQWLYFDSVESLPDPEQLAAAGGVGADEYKPLGTRYDSQIAVFGRTMQHRLSALKLFLVGAGALGCEFLKNFACMGVASQLPGDAKAGVVTVTDDDVIEKSNLSRQFLFRDWDIGSSKSTVAAAAAQKLNPGFHVIPLQNRVSPDTENVFDDKFWQGLDLVVNALDNVNARLYVDSRCVYFCKPLLESGTLGPKCNTQMVIPRLTENYGASRDPPEKQAPMCTVHSFPHNIDHCLTWARSEFEGMLEKAPREAASFLANPADYAKAVRANPDASARQQLEAVAEVLLDNRSTTFEQCITWARLRFQDYFHNRIAQLTYTFPEDATTSTGTPFWSAPKRFPRPLNFDSADSAHAAFVQAGAILRAEVYGIPRPSWAADARKVAAVAAGVDVPAFMPRAGVQIETDPKADRTKPSQADRTHDDEAVIESLLTKLEAASQQLGAAFKLSPIQFEKDDDTNFHMDLIAGLANMRARNYSIPEVDKLKAKLIAGRIIPAIATATAVATGLVCLELYKAVLPGKPLEAYRNTFANLALPLFAMAEPIPPKITKHNDLTWSLWDRWMLEGDLTVQQVLDWFREKDLNAYSISCGPALLYNNIFPKHADRLNKKMSELVVTVAKMELPTNRDHFDVVVACEDDAGEDLDVPLVSIKFK</sequence>
<dbReference type="FunFam" id="2.40.30.180:FF:000001">
    <property type="entry name" value="ubiquitin-like modifier-activating enzyme 1"/>
    <property type="match status" value="1"/>
</dbReference>
<comment type="pathway">
    <text evidence="3">Protein modification; protein ubiquitination.</text>
</comment>
<dbReference type="Gene3D" id="3.10.290.60">
    <property type="entry name" value="Ubiquitin-activating enzyme E1, UFD domain"/>
    <property type="match status" value="1"/>
</dbReference>
<dbReference type="FunFam" id="1.10.10.2660:FF:000002">
    <property type="entry name" value="Ubiquitin-activating enzyme E1 2"/>
    <property type="match status" value="1"/>
</dbReference>
<dbReference type="InterPro" id="IPR019572">
    <property type="entry name" value="UBA_E1_SCCH"/>
</dbReference>
<accession>A0A8J4LLU6</accession>
<evidence type="ECO:0000256" key="11">
    <source>
        <dbReference type="PROSITE-ProRule" id="PRU10132"/>
    </source>
</evidence>
<dbReference type="NCBIfam" id="TIGR01408">
    <property type="entry name" value="Ube1"/>
    <property type="match status" value="1"/>
</dbReference>
<protein>
    <recommendedName>
        <fullName evidence="6">E1 ubiquitin-activating enzyme</fullName>
        <ecNumber evidence="6">6.2.1.45</ecNumber>
    </recommendedName>
</protein>
<dbReference type="SUPFAM" id="SSF69572">
    <property type="entry name" value="Activating enzymes of the ubiquitin-like proteins"/>
    <property type="match status" value="2"/>
</dbReference>
<evidence type="ECO:0000313" key="15">
    <source>
        <dbReference type="EMBL" id="GIM01748.1"/>
    </source>
</evidence>
<reference evidence="15" key="1">
    <citation type="journal article" date="2021" name="Proc. Natl. Acad. Sci. U.S.A.">
        <title>Three genomes in the algal genus Volvox reveal the fate of a haploid sex-determining region after a transition to homothallism.</title>
        <authorList>
            <person name="Yamamoto K."/>
            <person name="Hamaji T."/>
            <person name="Kawai-Toyooka H."/>
            <person name="Matsuzaki R."/>
            <person name="Takahashi F."/>
            <person name="Nishimura Y."/>
            <person name="Kawachi M."/>
            <person name="Noguchi H."/>
            <person name="Minakuchi Y."/>
            <person name="Umen J.G."/>
            <person name="Toyoda A."/>
            <person name="Nozaki H."/>
        </authorList>
    </citation>
    <scope>NUCLEOTIDE SEQUENCE</scope>
    <source>
        <strain evidence="15">NIES-3785</strain>
    </source>
</reference>
<organism evidence="15 16">
    <name type="scientific">Volvox reticuliferus</name>
    <dbReference type="NCBI Taxonomy" id="1737510"/>
    <lineage>
        <taxon>Eukaryota</taxon>
        <taxon>Viridiplantae</taxon>
        <taxon>Chlorophyta</taxon>
        <taxon>core chlorophytes</taxon>
        <taxon>Chlorophyceae</taxon>
        <taxon>CS clade</taxon>
        <taxon>Chlamydomonadales</taxon>
        <taxon>Volvocaceae</taxon>
        <taxon>Volvox</taxon>
    </lineage>
</organism>
<dbReference type="InterPro" id="IPR045886">
    <property type="entry name" value="ThiF/MoeB/HesA"/>
</dbReference>
<dbReference type="Gene3D" id="3.40.50.720">
    <property type="entry name" value="NAD(P)-binding Rossmann-like Domain"/>
    <property type="match status" value="1"/>
</dbReference>
<dbReference type="InterPro" id="IPR042449">
    <property type="entry name" value="Ub-E1_IAD_1"/>
</dbReference>
<dbReference type="GO" id="GO:0005524">
    <property type="term" value="F:ATP binding"/>
    <property type="evidence" value="ECO:0007669"/>
    <property type="project" value="UniProtKB-KW"/>
</dbReference>
<comment type="catalytic activity">
    <reaction evidence="1">
        <text>ATP + ubiquitin + [E1 ubiquitin-activating enzyme]-L-cysteine = AMP + diphosphate + S-ubiquitinyl-[E1 ubiquitin-activating enzyme]-L-cysteine.</text>
        <dbReference type="EC" id="6.2.1.45"/>
    </reaction>
</comment>
<dbReference type="AlphaFoldDB" id="A0A8J4LLU6"/>
<dbReference type="FunFam" id="3.10.290.60:FF:000001">
    <property type="entry name" value="Ubiquitin-activating enzyme E1 2"/>
    <property type="match status" value="1"/>
</dbReference>
<keyword evidence="7 12" id="KW-0436">Ligase</keyword>
<dbReference type="OrthoDB" id="10252231at2759"/>
<dbReference type="InterPro" id="IPR000011">
    <property type="entry name" value="UBQ/SUMO-activ_enz_E1-like"/>
</dbReference>
<comment type="function">
    <text evidence="2">Activates ubiquitin by first adenylating its C-terminal glycine residue with ATP, and thereafter linking this residue to the side chain of a cysteine residue in E1, yielding a ubiquitin-E1 thioester and free AMP.</text>
</comment>
<evidence type="ECO:0000256" key="6">
    <source>
        <dbReference type="ARBA" id="ARBA00012990"/>
    </source>
</evidence>
<evidence type="ECO:0000256" key="5">
    <source>
        <dbReference type="ARBA" id="ARBA00011245"/>
    </source>
</evidence>
<dbReference type="GO" id="GO:0006974">
    <property type="term" value="P:DNA damage response"/>
    <property type="evidence" value="ECO:0007669"/>
    <property type="project" value="TreeGrafter"/>
</dbReference>
<dbReference type="PROSITE" id="PS00865">
    <property type="entry name" value="UBIQUITIN_ACTIVAT_2"/>
    <property type="match status" value="1"/>
</dbReference>
<keyword evidence="8 12" id="KW-0547">Nucleotide-binding</keyword>
<dbReference type="Gene3D" id="1.10.10.2660">
    <property type="entry name" value="Ubiquitin-activating enzyme E1, SCCH domain"/>
    <property type="match status" value="1"/>
</dbReference>
<dbReference type="InterPro" id="IPR000594">
    <property type="entry name" value="ThiF_NAD_FAD-bd"/>
</dbReference>
<dbReference type="InterPro" id="IPR038252">
    <property type="entry name" value="UBA_E1_C_sf"/>
</dbReference>
<dbReference type="Pfam" id="PF10585">
    <property type="entry name" value="UBA_E1_SCCH"/>
    <property type="match status" value="1"/>
</dbReference>
<feature type="active site" description="Glycyl thioester intermediate" evidence="11">
    <location>
        <position position="649"/>
    </location>
</feature>
<dbReference type="Gene3D" id="2.40.30.180">
    <property type="entry name" value="Ubiquitin-activating enzyme E1, FCCH domain"/>
    <property type="match status" value="1"/>
</dbReference>
<feature type="domain" description="Ubiquitin-activating enzyme E1 C-terminal" evidence="14">
    <location>
        <begin position="950"/>
        <end position="1072"/>
    </location>
</feature>
<dbReference type="InterPro" id="IPR042302">
    <property type="entry name" value="E1_FCCH_sf"/>
</dbReference>
<comment type="caution">
    <text evidence="15">The sequence shown here is derived from an EMBL/GenBank/DDBJ whole genome shotgun (WGS) entry which is preliminary data.</text>
</comment>
<evidence type="ECO:0000256" key="4">
    <source>
        <dbReference type="ARBA" id="ARBA00005673"/>
    </source>
</evidence>
<evidence type="ECO:0000259" key="14">
    <source>
        <dbReference type="SMART" id="SM00985"/>
    </source>
</evidence>
<evidence type="ECO:0000256" key="10">
    <source>
        <dbReference type="ARBA" id="ARBA00022840"/>
    </source>
</evidence>
<dbReference type="GO" id="GO:0004842">
    <property type="term" value="F:ubiquitin-protein transferase activity"/>
    <property type="evidence" value="ECO:0007669"/>
    <property type="project" value="UniProtKB-ARBA"/>
</dbReference>
<dbReference type="InterPro" id="IPR032418">
    <property type="entry name" value="E1_FCCH"/>
</dbReference>
<dbReference type="Pfam" id="PF00899">
    <property type="entry name" value="ThiF"/>
    <property type="match status" value="1"/>
</dbReference>
<dbReference type="Pfam" id="PF16191">
    <property type="entry name" value="E1_4HB"/>
    <property type="match status" value="1"/>
</dbReference>
<dbReference type="Gene3D" id="3.40.50.12550">
    <property type="entry name" value="Ubiquitin-activating enzyme E1, inactive adenylation domain, subdomain 2"/>
    <property type="match status" value="1"/>
</dbReference>
<dbReference type="GO" id="GO:0005737">
    <property type="term" value="C:cytoplasm"/>
    <property type="evidence" value="ECO:0007669"/>
    <property type="project" value="TreeGrafter"/>
</dbReference>
<dbReference type="Pfam" id="PF16190">
    <property type="entry name" value="E1_FCCH"/>
    <property type="match status" value="1"/>
</dbReference>
<evidence type="ECO:0000256" key="13">
    <source>
        <dbReference type="SAM" id="MobiDB-lite"/>
    </source>
</evidence>
<dbReference type="PANTHER" id="PTHR10953:SF4">
    <property type="entry name" value="UBIQUITIN-ACTIVATING ENZYME E1 C-TERMINAL DOMAIN-CONTAINING PROTEIN"/>
    <property type="match status" value="1"/>
</dbReference>
<dbReference type="UniPathway" id="UPA00143"/>
<gene>
    <name evidence="15" type="ORF">Vretimale_6532</name>
</gene>
<evidence type="ECO:0000256" key="8">
    <source>
        <dbReference type="ARBA" id="ARBA00022741"/>
    </source>
</evidence>
<keyword evidence="9 12" id="KW-0833">Ubl conjugation pathway</keyword>
<dbReference type="Proteomes" id="UP000722791">
    <property type="component" value="Unassembled WGS sequence"/>
</dbReference>
<dbReference type="EMBL" id="BNCQ01000010">
    <property type="protein sequence ID" value="GIM01748.1"/>
    <property type="molecule type" value="Genomic_DNA"/>
</dbReference>
<dbReference type="GO" id="GO:0006511">
    <property type="term" value="P:ubiquitin-dependent protein catabolic process"/>
    <property type="evidence" value="ECO:0007669"/>
    <property type="project" value="TreeGrafter"/>
</dbReference>
<dbReference type="PANTHER" id="PTHR10953">
    <property type="entry name" value="UBIQUITIN-ACTIVATING ENZYME E1"/>
    <property type="match status" value="1"/>
</dbReference>
<feature type="region of interest" description="Disordered" evidence="13">
    <location>
        <begin position="1"/>
        <end position="35"/>
    </location>
</feature>
<dbReference type="CDD" id="cd01491">
    <property type="entry name" value="Ube1_repeat1"/>
    <property type="match status" value="1"/>
</dbReference>
<keyword evidence="10 12" id="KW-0067">ATP-binding</keyword>
<dbReference type="InterPro" id="IPR018075">
    <property type="entry name" value="UBQ-activ_enz_E1"/>
</dbReference>
<feature type="region of interest" description="Disordered" evidence="13">
    <location>
        <begin position="826"/>
        <end position="847"/>
    </location>
</feature>
<dbReference type="Gene3D" id="3.50.50.80">
    <property type="entry name" value="Ubiquitin-activating enzyme E1, inactive adenylation domain, subdomain 1"/>
    <property type="match status" value="1"/>
</dbReference>
<evidence type="ECO:0000256" key="2">
    <source>
        <dbReference type="ARBA" id="ARBA00002457"/>
    </source>
</evidence>
<dbReference type="InterPro" id="IPR033127">
    <property type="entry name" value="UBQ-activ_enz_E1_Cys_AS"/>
</dbReference>
<dbReference type="PRINTS" id="PR01849">
    <property type="entry name" value="UBIQUITINACT"/>
</dbReference>
<proteinExistence type="inferred from homology"/>
<evidence type="ECO:0000256" key="1">
    <source>
        <dbReference type="ARBA" id="ARBA00000488"/>
    </source>
</evidence>
<feature type="compositionally biased region" description="Basic and acidic residues" evidence="13">
    <location>
        <begin position="830"/>
        <end position="847"/>
    </location>
</feature>
<comment type="similarity">
    <text evidence="4 12">Belongs to the ubiquitin-activating E1 family.</text>
</comment>
<dbReference type="InterPro" id="IPR018965">
    <property type="entry name" value="Ub-activating_enz_E1_C"/>
</dbReference>
<name>A0A8J4LLU6_9CHLO</name>
<evidence type="ECO:0000313" key="16">
    <source>
        <dbReference type="Proteomes" id="UP000722791"/>
    </source>
</evidence>
<evidence type="ECO:0000256" key="3">
    <source>
        <dbReference type="ARBA" id="ARBA00004906"/>
    </source>
</evidence>
<evidence type="ECO:0000256" key="12">
    <source>
        <dbReference type="RuleBase" id="RU000519"/>
    </source>
</evidence>
<dbReference type="InterPro" id="IPR032420">
    <property type="entry name" value="E1_4HB"/>
</dbReference>
<dbReference type="SMART" id="SM00985">
    <property type="entry name" value="UBA_e1_C"/>
    <property type="match status" value="1"/>
</dbReference>